<dbReference type="Gene3D" id="1.10.287.950">
    <property type="entry name" value="Methyl-accepting chemotaxis protein"/>
    <property type="match status" value="1"/>
</dbReference>
<accession>A0A4P2VTA4</accession>
<name>A0A4P2VTA4_FLUSA</name>
<evidence type="ECO:0008006" key="3">
    <source>
        <dbReference type="Google" id="ProtNLM"/>
    </source>
</evidence>
<gene>
    <name evidence="1" type="ORF">JCM31447_10360</name>
</gene>
<proteinExistence type="predicted"/>
<dbReference type="AlphaFoldDB" id="A0A4P2VTA4"/>
<reference evidence="1 2" key="1">
    <citation type="submission" date="2018-12" db="EMBL/GenBank/DDBJ databases">
        <title>Rubrispira sanarue gen. nov., sp., nov., a member of the order Silvanigrellales, isolated from a brackish lake in Hamamatsu Japan.</title>
        <authorList>
            <person name="Maejima Y."/>
            <person name="Iino T."/>
            <person name="Muraguchi Y."/>
            <person name="Fukuda K."/>
            <person name="Nojiri H."/>
            <person name="Ohkuma M."/>
            <person name="Moriuchi R."/>
            <person name="Dohra H."/>
            <person name="Kimbara K."/>
            <person name="Shintani M."/>
        </authorList>
    </citation>
    <scope>NUCLEOTIDE SEQUENCE [LARGE SCALE GENOMIC DNA]</scope>
    <source>
        <strain evidence="1 2">RF1110005</strain>
    </source>
</reference>
<dbReference type="EMBL" id="AP019368">
    <property type="protein sequence ID" value="BBH52595.1"/>
    <property type="molecule type" value="Genomic_DNA"/>
</dbReference>
<keyword evidence="2" id="KW-1185">Reference proteome</keyword>
<dbReference type="SUPFAM" id="SSF58104">
    <property type="entry name" value="Methyl-accepting chemotaxis protein (MCP) signaling domain"/>
    <property type="match status" value="1"/>
</dbReference>
<evidence type="ECO:0000313" key="2">
    <source>
        <dbReference type="Proteomes" id="UP000291236"/>
    </source>
</evidence>
<evidence type="ECO:0000313" key="1">
    <source>
        <dbReference type="EMBL" id="BBH52595.1"/>
    </source>
</evidence>
<dbReference type="Proteomes" id="UP000291236">
    <property type="component" value="Chromosome"/>
</dbReference>
<protein>
    <recommendedName>
        <fullName evidence="3">Methyl-accepting chemotaxis protein</fullName>
    </recommendedName>
</protein>
<sequence length="106" mass="11371">MLAGKQLKSRVSEGKKVTAEATESFHAISSDISMMASVIQQISDATREQEIGVRQISLAMSNIDKATQKSQNAVSSSSESSSDLVLQSEKLEKTAENIGILIKGEK</sequence>
<organism evidence="1 2">
    <name type="scientific">Fluviispira sanaruensis</name>
    <dbReference type="NCBI Taxonomy" id="2493639"/>
    <lineage>
        <taxon>Bacteria</taxon>
        <taxon>Pseudomonadati</taxon>
        <taxon>Bdellovibrionota</taxon>
        <taxon>Oligoflexia</taxon>
        <taxon>Silvanigrellales</taxon>
        <taxon>Silvanigrellaceae</taxon>
        <taxon>Fluviispira</taxon>
    </lineage>
</organism>
<dbReference type="KEGG" id="sbf:JCM31447_10360"/>